<gene>
    <name evidence="7" type="ORF">A3G49_04080</name>
</gene>
<dbReference type="Pfam" id="PF04085">
    <property type="entry name" value="MreC"/>
    <property type="match status" value="1"/>
</dbReference>
<dbReference type="Proteomes" id="UP000177171">
    <property type="component" value="Unassembled WGS sequence"/>
</dbReference>
<sequence>MKTNKAVNKRNIFLMILFVAFLTAAFFYKSPAIFFVRSSVIKIIFPVMKKFSYAAEFLKGGYFYSSKDLIAENQKLKEENDTLILKLGDFILLERENEDLKKLLNFQGSYPFFDFAASRPIGFIRDGSDEYILISRGIKDGIHSDLWVIDSKKTLVGKVTEAYQGSSKVKLISSASEIVNGILPATGMRVLVKGNGFRELLIDLVPENTEVKEGDEVMAAESWEYPGLILFLGKIVEVGSTGAQVFKSVKALHYFDPQSLETVFVVRKQ</sequence>
<keyword evidence="5" id="KW-0812">Transmembrane</keyword>
<dbReference type="AlphaFoldDB" id="A0A1G2LVM1"/>
<dbReference type="PANTHER" id="PTHR34138:SF1">
    <property type="entry name" value="CELL SHAPE-DETERMINING PROTEIN MREC"/>
    <property type="match status" value="1"/>
</dbReference>
<dbReference type="PANTHER" id="PTHR34138">
    <property type="entry name" value="CELL SHAPE-DETERMINING PROTEIN MREC"/>
    <property type="match status" value="1"/>
</dbReference>
<dbReference type="EMBL" id="MHQY01000001">
    <property type="protein sequence ID" value="OHA14841.1"/>
    <property type="molecule type" value="Genomic_DNA"/>
</dbReference>
<name>A0A1G2LVM1_9BACT</name>
<accession>A0A1G2LVM1</accession>
<dbReference type="InterPro" id="IPR042177">
    <property type="entry name" value="Cell/Rod_1"/>
</dbReference>
<dbReference type="Gene3D" id="2.40.10.350">
    <property type="entry name" value="Rod shape-determining protein MreC, domain 2"/>
    <property type="match status" value="1"/>
</dbReference>
<comment type="similarity">
    <text evidence="1">Belongs to the MreC family.</text>
</comment>
<dbReference type="GO" id="GO:0005886">
    <property type="term" value="C:plasma membrane"/>
    <property type="evidence" value="ECO:0007669"/>
    <property type="project" value="TreeGrafter"/>
</dbReference>
<evidence type="ECO:0000256" key="3">
    <source>
        <dbReference type="ARBA" id="ARBA00022960"/>
    </source>
</evidence>
<evidence type="ECO:0000313" key="7">
    <source>
        <dbReference type="EMBL" id="OHA14841.1"/>
    </source>
</evidence>
<evidence type="ECO:0000256" key="1">
    <source>
        <dbReference type="ARBA" id="ARBA00009369"/>
    </source>
</evidence>
<evidence type="ECO:0000259" key="6">
    <source>
        <dbReference type="Pfam" id="PF04085"/>
    </source>
</evidence>
<organism evidence="7 8">
    <name type="scientific">Candidatus Sungbacteria bacterium RIFCSPLOWO2_12_FULL_41_11</name>
    <dbReference type="NCBI Taxonomy" id="1802286"/>
    <lineage>
        <taxon>Bacteria</taxon>
        <taxon>Candidatus Sungiibacteriota</taxon>
    </lineage>
</organism>
<evidence type="ECO:0000256" key="5">
    <source>
        <dbReference type="SAM" id="Phobius"/>
    </source>
</evidence>
<keyword evidence="3" id="KW-0133">Cell shape</keyword>
<dbReference type="GO" id="GO:0008360">
    <property type="term" value="P:regulation of cell shape"/>
    <property type="evidence" value="ECO:0007669"/>
    <property type="project" value="UniProtKB-KW"/>
</dbReference>
<feature type="domain" description="Rod shape-determining protein MreC beta-barrel core" evidence="6">
    <location>
        <begin position="126"/>
        <end position="266"/>
    </location>
</feature>
<keyword evidence="5" id="KW-0472">Membrane</keyword>
<proteinExistence type="inferred from homology"/>
<evidence type="ECO:0000313" key="8">
    <source>
        <dbReference type="Proteomes" id="UP000177171"/>
    </source>
</evidence>
<comment type="caution">
    <text evidence="7">The sequence shown here is derived from an EMBL/GenBank/DDBJ whole genome shotgun (WGS) entry which is preliminary data.</text>
</comment>
<keyword evidence="5" id="KW-1133">Transmembrane helix</keyword>
<evidence type="ECO:0000256" key="2">
    <source>
        <dbReference type="ARBA" id="ARBA00013855"/>
    </source>
</evidence>
<protein>
    <recommendedName>
        <fullName evidence="2">Cell shape-determining protein MreC</fullName>
    </recommendedName>
    <alternativeName>
        <fullName evidence="4">Cell shape protein MreC</fullName>
    </alternativeName>
</protein>
<feature type="transmembrane region" description="Helical" evidence="5">
    <location>
        <begin position="12"/>
        <end position="28"/>
    </location>
</feature>
<evidence type="ECO:0000256" key="4">
    <source>
        <dbReference type="ARBA" id="ARBA00032089"/>
    </source>
</evidence>
<dbReference type="InterPro" id="IPR042175">
    <property type="entry name" value="Cell/Rod_MreC_2"/>
</dbReference>
<dbReference type="InterPro" id="IPR007221">
    <property type="entry name" value="MreC"/>
</dbReference>
<dbReference type="Gene3D" id="2.40.10.340">
    <property type="entry name" value="Rod shape-determining protein MreC, domain 1"/>
    <property type="match status" value="1"/>
</dbReference>
<reference evidence="7 8" key="1">
    <citation type="journal article" date="2016" name="Nat. Commun.">
        <title>Thousands of microbial genomes shed light on interconnected biogeochemical processes in an aquifer system.</title>
        <authorList>
            <person name="Anantharaman K."/>
            <person name="Brown C.T."/>
            <person name="Hug L.A."/>
            <person name="Sharon I."/>
            <person name="Castelle C.J."/>
            <person name="Probst A.J."/>
            <person name="Thomas B.C."/>
            <person name="Singh A."/>
            <person name="Wilkins M.J."/>
            <person name="Karaoz U."/>
            <person name="Brodie E.L."/>
            <person name="Williams K.H."/>
            <person name="Hubbard S.S."/>
            <person name="Banfield J.F."/>
        </authorList>
    </citation>
    <scope>NUCLEOTIDE SEQUENCE [LARGE SCALE GENOMIC DNA]</scope>
</reference>
<dbReference type="InterPro" id="IPR055342">
    <property type="entry name" value="MreC_beta-barrel_core"/>
</dbReference>